<dbReference type="InterPro" id="IPR036388">
    <property type="entry name" value="WH-like_DNA-bd_sf"/>
</dbReference>
<evidence type="ECO:0000313" key="8">
    <source>
        <dbReference type="Proteomes" id="UP000198939"/>
    </source>
</evidence>
<dbReference type="SUPFAM" id="SSF46894">
    <property type="entry name" value="C-terminal effector domain of the bipartite response regulators"/>
    <property type="match status" value="1"/>
</dbReference>
<evidence type="ECO:0000313" key="7">
    <source>
        <dbReference type="Proteomes" id="UP000183063"/>
    </source>
</evidence>
<dbReference type="PRINTS" id="PR00038">
    <property type="entry name" value="HTHLUXR"/>
</dbReference>
<dbReference type="Proteomes" id="UP000183063">
    <property type="component" value="Unassembled WGS sequence"/>
</dbReference>
<evidence type="ECO:0000313" key="5">
    <source>
        <dbReference type="EMBL" id="SEI22438.1"/>
    </source>
</evidence>
<feature type="domain" description="HTH luxR-type" evidence="4">
    <location>
        <begin position="211"/>
        <end position="276"/>
    </location>
</feature>
<dbReference type="InterPro" id="IPR036693">
    <property type="entry name" value="TF_LuxR_autoind-bd_dom_sf"/>
</dbReference>
<reference evidence="6 8" key="1">
    <citation type="submission" date="2016-10" db="EMBL/GenBank/DDBJ databases">
        <authorList>
            <person name="Varghese N."/>
            <person name="Submissions S."/>
        </authorList>
    </citation>
    <scope>NUCLEOTIDE SEQUENCE [LARGE SCALE GENOMIC DNA]</scope>
    <source>
        <strain evidence="6 8">CGMCC 1.7071</strain>
    </source>
</reference>
<reference evidence="7" key="2">
    <citation type="submission" date="2016-10" db="EMBL/GenBank/DDBJ databases">
        <authorList>
            <person name="Wibberg D."/>
        </authorList>
    </citation>
    <scope>NUCLEOTIDE SEQUENCE [LARGE SCALE GENOMIC DNA]</scope>
</reference>
<dbReference type="Pfam" id="PF00196">
    <property type="entry name" value="GerE"/>
    <property type="match status" value="1"/>
</dbReference>
<dbReference type="SUPFAM" id="SSF75516">
    <property type="entry name" value="Pheromone-binding domain of LuxR-like quorum-sensing transcription factors"/>
    <property type="match status" value="1"/>
</dbReference>
<dbReference type="PANTHER" id="PTHR44688:SF16">
    <property type="entry name" value="DNA-BINDING TRANSCRIPTIONAL ACTIVATOR DEVR_DOSR"/>
    <property type="match status" value="1"/>
</dbReference>
<evidence type="ECO:0000256" key="3">
    <source>
        <dbReference type="ARBA" id="ARBA00023163"/>
    </source>
</evidence>
<dbReference type="GO" id="GO:0006355">
    <property type="term" value="P:regulation of DNA-templated transcription"/>
    <property type="evidence" value="ECO:0007669"/>
    <property type="project" value="InterPro"/>
</dbReference>
<dbReference type="InterPro" id="IPR016032">
    <property type="entry name" value="Sig_transdc_resp-reg_C-effctor"/>
</dbReference>
<name>A0A1H8X6S5_9HYPH</name>
<dbReference type="EMBL" id="FOCV01000107">
    <property type="protein sequence ID" value="SEP35521.1"/>
    <property type="molecule type" value="Genomic_DNA"/>
</dbReference>
<dbReference type="Pfam" id="PF03472">
    <property type="entry name" value="Autoind_bind"/>
    <property type="match status" value="1"/>
</dbReference>
<protein>
    <submittedName>
        <fullName evidence="6">LuxR family transcriptional regulator, quorum-sensing system regulator CciR</fullName>
    </submittedName>
    <submittedName>
        <fullName evidence="5">Transcriptional activator protein LasR</fullName>
    </submittedName>
</protein>
<dbReference type="Gene3D" id="1.10.10.10">
    <property type="entry name" value="Winged helix-like DNA-binding domain superfamily/Winged helix DNA-binding domain"/>
    <property type="match status" value="1"/>
</dbReference>
<keyword evidence="3" id="KW-0804">Transcription</keyword>
<dbReference type="PANTHER" id="PTHR44688">
    <property type="entry name" value="DNA-BINDING TRANSCRIPTIONAL ACTIVATOR DEVR_DOSR"/>
    <property type="match status" value="1"/>
</dbReference>
<organism evidence="5 7">
    <name type="scientific">Rhizobium tibeticum</name>
    <dbReference type="NCBI Taxonomy" id="501024"/>
    <lineage>
        <taxon>Bacteria</taxon>
        <taxon>Pseudomonadati</taxon>
        <taxon>Pseudomonadota</taxon>
        <taxon>Alphaproteobacteria</taxon>
        <taxon>Hyphomicrobiales</taxon>
        <taxon>Rhizobiaceae</taxon>
        <taxon>Rhizobium/Agrobacterium group</taxon>
        <taxon>Rhizobium</taxon>
    </lineage>
</organism>
<accession>A0A1H8X6S5</accession>
<dbReference type="GO" id="GO:0003677">
    <property type="term" value="F:DNA binding"/>
    <property type="evidence" value="ECO:0007669"/>
    <property type="project" value="UniProtKB-KW"/>
</dbReference>
<dbReference type="PROSITE" id="PS00622">
    <property type="entry name" value="HTH_LUXR_1"/>
    <property type="match status" value="1"/>
</dbReference>
<keyword evidence="2" id="KW-0238">DNA-binding</keyword>
<evidence type="ECO:0000313" key="6">
    <source>
        <dbReference type="EMBL" id="SEP35521.1"/>
    </source>
</evidence>
<dbReference type="CDD" id="cd06170">
    <property type="entry name" value="LuxR_C_like"/>
    <property type="match status" value="1"/>
</dbReference>
<keyword evidence="8" id="KW-1185">Reference proteome</keyword>
<gene>
    <name evidence="5" type="primary">lasR_2</name>
    <name evidence="5" type="ORF">RTCCBAU85039_6852</name>
    <name evidence="6" type="ORF">SAMN05216228_11073</name>
</gene>
<dbReference type="AlphaFoldDB" id="A0A1H8X6S5"/>
<proteinExistence type="predicted"/>
<dbReference type="Gene3D" id="3.30.450.80">
    <property type="entry name" value="Transcription factor LuxR-like, autoinducer-binding domain"/>
    <property type="match status" value="1"/>
</dbReference>
<dbReference type="SMART" id="SM00421">
    <property type="entry name" value="HTH_LUXR"/>
    <property type="match status" value="1"/>
</dbReference>
<keyword evidence="1" id="KW-0805">Transcription regulation</keyword>
<dbReference type="PROSITE" id="PS50043">
    <property type="entry name" value="HTH_LUXR_2"/>
    <property type="match status" value="1"/>
</dbReference>
<evidence type="ECO:0000256" key="2">
    <source>
        <dbReference type="ARBA" id="ARBA00023125"/>
    </source>
</evidence>
<dbReference type="STRING" id="501024.RTCCBAU85039_6852"/>
<evidence type="ECO:0000259" key="4">
    <source>
        <dbReference type="PROSITE" id="PS50043"/>
    </source>
</evidence>
<dbReference type="InterPro" id="IPR000792">
    <property type="entry name" value="Tscrpt_reg_LuxR_C"/>
</dbReference>
<dbReference type="EMBL" id="FNXB01000128">
    <property type="protein sequence ID" value="SEI22438.1"/>
    <property type="molecule type" value="Genomic_DNA"/>
</dbReference>
<evidence type="ECO:0000256" key="1">
    <source>
        <dbReference type="ARBA" id="ARBA00023015"/>
    </source>
</evidence>
<sequence length="280" mass="31334">MEYRRITDVTSTSRAIARMSDQFSLDAPSYCEVTTDEEVAVAFDMFLSQLNGAIRIEQLFDRLFLFARNFNCRWIAYGAPAQFQDPHRQNGGKPPISLNYPSEWQEHCVEKGYDKIDPTVTTSRFHSAAFRWSEVYKDASTTDSERRVFDEAAKFGLRSGVTIPLHGPCGSFSTMNFAQTETRDLENIAVAYLQLAALHFHLQVVGCLDVSGGDVPSLSAREKECIRWVAKGKSSWDIGVILGISQNTVNFHVKNVLRKLETGSRTVAALKAARLGLIEP</sequence>
<reference evidence="5" key="3">
    <citation type="submission" date="2016-10" db="EMBL/GenBank/DDBJ databases">
        <authorList>
            <person name="de Groot N.N."/>
        </authorList>
    </citation>
    <scope>NUCLEOTIDE SEQUENCE [LARGE SCALE GENOMIC DNA]</scope>
    <source>
        <strain evidence="5">CCBAU85039</strain>
    </source>
</reference>
<dbReference type="Proteomes" id="UP000198939">
    <property type="component" value="Unassembled WGS sequence"/>
</dbReference>
<dbReference type="InterPro" id="IPR005143">
    <property type="entry name" value="TF_LuxR_autoind-bd_dom"/>
</dbReference>